<keyword evidence="3" id="KW-1185">Reference proteome</keyword>
<feature type="compositionally biased region" description="Polar residues" evidence="1">
    <location>
        <begin position="48"/>
        <end position="76"/>
    </location>
</feature>
<name>Q13YQ2_PARXL</name>
<dbReference type="STRING" id="266265.Bxe_A2182"/>
<feature type="compositionally biased region" description="Basic and acidic residues" evidence="1">
    <location>
        <begin position="106"/>
        <end position="117"/>
    </location>
</feature>
<dbReference type="eggNOG" id="ENOG50316ZT">
    <property type="taxonomic scope" value="Bacteria"/>
</dbReference>
<feature type="compositionally biased region" description="Basic and acidic residues" evidence="1">
    <location>
        <begin position="79"/>
        <end position="93"/>
    </location>
</feature>
<feature type="compositionally biased region" description="Basic and acidic residues" evidence="1">
    <location>
        <begin position="10"/>
        <end position="25"/>
    </location>
</feature>
<accession>Q13YQ2</accession>
<evidence type="ECO:0000313" key="3">
    <source>
        <dbReference type="Proteomes" id="UP000001817"/>
    </source>
</evidence>
<sequence length="117" mass="12663">MRGNSSVCPRSRESARLPRGGDRTSQRRGSSADVRHAACFCGKDYASDRQQSTHQNGVSMATESSRPTPPRQTETDPTAGDRRLSDEQKDSLKNEPAPPKPNSGEKLPDPKEVGEAG</sequence>
<reference evidence="2 3" key="1">
    <citation type="journal article" date="2006" name="Proc. Natl. Acad. Sci. U.S.A.">
        <title>Burkholderia xenovorans LB400 harbors a multi-replicon, 9.73-Mbp genome shaped for versatility.</title>
        <authorList>
            <person name="Chain P.S."/>
            <person name="Denef V.J."/>
            <person name="Konstantinidis K.T."/>
            <person name="Vergez L.M."/>
            <person name="Agullo L."/>
            <person name="Reyes V.L."/>
            <person name="Hauser L."/>
            <person name="Cordova M."/>
            <person name="Gomez L."/>
            <person name="Gonzalez M."/>
            <person name="Land M."/>
            <person name="Lao V."/>
            <person name="Larimer F."/>
            <person name="LiPuma J.J."/>
            <person name="Mahenthiralingam E."/>
            <person name="Malfatti S.A."/>
            <person name="Marx C.J."/>
            <person name="Parnell J.J."/>
            <person name="Ramette A."/>
            <person name="Richardson P."/>
            <person name="Seeger M."/>
            <person name="Smith D."/>
            <person name="Spilker T."/>
            <person name="Sul W.J."/>
            <person name="Tsoi T.V."/>
            <person name="Ulrich L.E."/>
            <person name="Zhulin I.B."/>
            <person name="Tiedje J.M."/>
        </authorList>
    </citation>
    <scope>NUCLEOTIDE SEQUENCE [LARGE SCALE GENOMIC DNA]</scope>
    <source>
        <strain evidence="2 3">LB400</strain>
    </source>
</reference>
<organism evidence="2 3">
    <name type="scientific">Paraburkholderia xenovorans (strain LB400)</name>
    <dbReference type="NCBI Taxonomy" id="266265"/>
    <lineage>
        <taxon>Bacteria</taxon>
        <taxon>Pseudomonadati</taxon>
        <taxon>Pseudomonadota</taxon>
        <taxon>Betaproteobacteria</taxon>
        <taxon>Burkholderiales</taxon>
        <taxon>Burkholderiaceae</taxon>
        <taxon>Paraburkholderia</taxon>
    </lineage>
</organism>
<dbReference type="KEGG" id="bxe:Bxe_A2182"/>
<evidence type="ECO:0000256" key="1">
    <source>
        <dbReference type="SAM" id="MobiDB-lite"/>
    </source>
</evidence>
<proteinExistence type="predicted"/>
<protein>
    <submittedName>
        <fullName evidence="2">Uncharacterized protein</fullName>
    </submittedName>
</protein>
<evidence type="ECO:0000313" key="2">
    <source>
        <dbReference type="EMBL" id="ABE30787.1"/>
    </source>
</evidence>
<feature type="region of interest" description="Disordered" evidence="1">
    <location>
        <begin position="1"/>
        <end position="117"/>
    </location>
</feature>
<gene>
    <name evidence="2" type="ORF">Bxe_A2182</name>
</gene>
<dbReference type="AlphaFoldDB" id="Q13YQ2"/>
<dbReference type="EMBL" id="CP000270">
    <property type="protein sequence ID" value="ABE30787.1"/>
    <property type="molecule type" value="Genomic_DNA"/>
</dbReference>
<dbReference type="Proteomes" id="UP000001817">
    <property type="component" value="Chromosome 1"/>
</dbReference>